<evidence type="ECO:0000313" key="2">
    <source>
        <dbReference type="EMBL" id="KAA6363183.1"/>
    </source>
</evidence>
<feature type="region of interest" description="Disordered" evidence="1">
    <location>
        <begin position="1"/>
        <end position="96"/>
    </location>
</feature>
<protein>
    <submittedName>
        <fullName evidence="2">Uncharacterized protein</fullName>
    </submittedName>
</protein>
<feature type="non-terminal residue" evidence="2">
    <location>
        <position position="1"/>
    </location>
</feature>
<dbReference type="Proteomes" id="UP000324800">
    <property type="component" value="Unassembled WGS sequence"/>
</dbReference>
<gene>
    <name evidence="2" type="ORF">EZS28_041289</name>
</gene>
<evidence type="ECO:0000256" key="1">
    <source>
        <dbReference type="SAM" id="MobiDB-lite"/>
    </source>
</evidence>
<dbReference type="EMBL" id="SNRW01023227">
    <property type="protein sequence ID" value="KAA6363183.1"/>
    <property type="molecule type" value="Genomic_DNA"/>
</dbReference>
<feature type="compositionally biased region" description="Polar residues" evidence="1">
    <location>
        <begin position="16"/>
        <end position="25"/>
    </location>
</feature>
<dbReference type="AlphaFoldDB" id="A0A5J4TYY5"/>
<evidence type="ECO:0000313" key="3">
    <source>
        <dbReference type="Proteomes" id="UP000324800"/>
    </source>
</evidence>
<feature type="compositionally biased region" description="Polar residues" evidence="1">
    <location>
        <begin position="56"/>
        <end position="73"/>
    </location>
</feature>
<name>A0A5J4TYY5_9EUKA</name>
<reference evidence="2 3" key="1">
    <citation type="submission" date="2019-03" db="EMBL/GenBank/DDBJ databases">
        <title>Single cell metagenomics reveals metabolic interactions within the superorganism composed of flagellate Streblomastix strix and complex community of Bacteroidetes bacteria on its surface.</title>
        <authorList>
            <person name="Treitli S.C."/>
            <person name="Kolisko M."/>
            <person name="Husnik F."/>
            <person name="Keeling P."/>
            <person name="Hampl V."/>
        </authorList>
    </citation>
    <scope>NUCLEOTIDE SEQUENCE [LARGE SCALE GENOMIC DNA]</scope>
    <source>
        <strain evidence="2">ST1C</strain>
    </source>
</reference>
<sequence length="210" mass="23467">STDSIVSGQIEVAGTKSINIQTAPSTELKGNPIREPKVEKKGGKTPVREQNKGEDSNTGNLSQDPNGANITTSTKHRNGEKNKSLSGDLEIGKGSGIHTKGVFPSIQKRRQRKEIVRKTENLTVLGLKRRGNRIYREIGGRIKRKHNRINTSKTRQMVQSNIHNSEASLEMEENIGCECNEQGNTNDSFQDVWNRSSERLDKEMRLGNKF</sequence>
<comment type="caution">
    <text evidence="2">The sequence shown here is derived from an EMBL/GenBank/DDBJ whole genome shotgun (WGS) entry which is preliminary data.</text>
</comment>
<feature type="compositionally biased region" description="Basic and acidic residues" evidence="1">
    <location>
        <begin position="32"/>
        <end position="55"/>
    </location>
</feature>
<proteinExistence type="predicted"/>
<organism evidence="2 3">
    <name type="scientific">Streblomastix strix</name>
    <dbReference type="NCBI Taxonomy" id="222440"/>
    <lineage>
        <taxon>Eukaryota</taxon>
        <taxon>Metamonada</taxon>
        <taxon>Preaxostyla</taxon>
        <taxon>Oxymonadida</taxon>
        <taxon>Streblomastigidae</taxon>
        <taxon>Streblomastix</taxon>
    </lineage>
</organism>
<accession>A0A5J4TYY5</accession>